<gene>
    <name evidence="2" type="ORF">JR316_009818</name>
</gene>
<dbReference type="AlphaFoldDB" id="A0A8H8CG80"/>
<dbReference type="Gene3D" id="3.80.10.10">
    <property type="entry name" value="Ribonuclease Inhibitor"/>
    <property type="match status" value="1"/>
</dbReference>
<dbReference type="OrthoDB" id="3063971at2759"/>
<reference evidence="2" key="1">
    <citation type="submission" date="2021-02" db="EMBL/GenBank/DDBJ databases">
        <title>Psilocybe cubensis genome.</title>
        <authorList>
            <person name="Mckernan K.J."/>
            <person name="Crawford S."/>
            <person name="Trippe A."/>
            <person name="Kane L.T."/>
            <person name="Mclaughlin S."/>
        </authorList>
    </citation>
    <scope>NUCLEOTIDE SEQUENCE [LARGE SCALE GENOMIC DNA]</scope>
    <source>
        <strain evidence="2">MGC-MH-2018</strain>
    </source>
</reference>
<organism evidence="2">
    <name type="scientific">Psilocybe cubensis</name>
    <name type="common">Psychedelic mushroom</name>
    <name type="synonym">Stropharia cubensis</name>
    <dbReference type="NCBI Taxonomy" id="181762"/>
    <lineage>
        <taxon>Eukaryota</taxon>
        <taxon>Fungi</taxon>
        <taxon>Dikarya</taxon>
        <taxon>Basidiomycota</taxon>
        <taxon>Agaricomycotina</taxon>
        <taxon>Agaricomycetes</taxon>
        <taxon>Agaricomycetidae</taxon>
        <taxon>Agaricales</taxon>
        <taxon>Agaricineae</taxon>
        <taxon>Strophariaceae</taxon>
        <taxon>Psilocybe</taxon>
    </lineage>
</organism>
<feature type="coiled-coil region" evidence="1">
    <location>
        <begin position="34"/>
        <end position="61"/>
    </location>
</feature>
<dbReference type="EMBL" id="JAFIQS010000010">
    <property type="protein sequence ID" value="KAG5165122.1"/>
    <property type="molecule type" value="Genomic_DNA"/>
</dbReference>
<keyword evidence="1" id="KW-0175">Coiled coil</keyword>
<protein>
    <recommendedName>
        <fullName evidence="3">F-box domain-containing protein</fullName>
    </recommendedName>
</protein>
<evidence type="ECO:0000313" key="2">
    <source>
        <dbReference type="EMBL" id="KAG5165122.1"/>
    </source>
</evidence>
<comment type="caution">
    <text evidence="2">The sequence shown here is derived from an EMBL/GenBank/DDBJ whole genome shotgun (WGS) entry which is preliminary data.</text>
</comment>
<evidence type="ECO:0008006" key="3">
    <source>
        <dbReference type="Google" id="ProtNLM"/>
    </source>
</evidence>
<dbReference type="InterPro" id="IPR032675">
    <property type="entry name" value="LRR_dom_sf"/>
</dbReference>
<sequence length="586" mass="66994">MSNRLDVLAQNNNRPPDEAVSKVKELLSGPWKQIDDAKAEIRRLESRAEELRLKATEIEQSITHYECILAPVRRLPPEILYAIFEHSLPTHRNPTMVASECPMLLTRICSNWRSLALSSPRLWARIHIPFLTEGALGDNTPDFLTFSSSEVCNVLRLRCDAVSEWLLRSGDCSLSISICFVSGFVRQEQDKVDKTTITLFERILTFASRLKCLELHVPELVYLELEKMIHNLPLLGLTQVKVSVSDLLTEGQQLFTGLLTSPNLRHVSIAPHALPNGQLFRNIFAYENKITHLSNHTYCTAQEVLSLLKMCPYLHHGEFSLIYSDLERRPGETINMQYLASLWITEINPNSSASHGIYDLINAPKLQYFDYKTQGSVVPYGEDDHDFPSVRMFIERTPKLLQLSIGRFIFSPTVLYNFLHAISTSLVRLVFNALNVHYTMKILDPFDLRCLIARIDTDSRTVLLPRLEILELYRTRVSDDDILEFATSRMGTIPNVAKLRMVKIVLDRRRAPNNPDIQLAVKKRSHELGIHIDLQLEYLRPAEQVPGYVGFLSPMHISNTAYGARDTVDRTWIFREHDDGDGYITV</sequence>
<proteinExistence type="predicted"/>
<name>A0A8H8CG80_PSICU</name>
<accession>A0A8H8CG80</accession>
<evidence type="ECO:0000256" key="1">
    <source>
        <dbReference type="SAM" id="Coils"/>
    </source>
</evidence>